<sequence length="117" mass="12530">MMEPLVSRKGKLCTLRKRARASHTRRSRTTHSDGTFSCPGGYIISGLMLLCEQTRNGNTASEVVASSSSLVGVAALAVPLLGEAKVAQELRVHPLLRTPLPLSQLLRLLDAVAVVLI</sequence>
<reference evidence="1" key="1">
    <citation type="submission" date="2021-01" db="EMBL/GenBank/DDBJ databases">
        <authorList>
            <person name="Corre E."/>
            <person name="Pelletier E."/>
            <person name="Niang G."/>
            <person name="Scheremetjew M."/>
            <person name="Finn R."/>
            <person name="Kale V."/>
            <person name="Holt S."/>
            <person name="Cochrane G."/>
            <person name="Meng A."/>
            <person name="Brown T."/>
            <person name="Cohen L."/>
        </authorList>
    </citation>
    <scope>NUCLEOTIDE SEQUENCE</scope>
    <source>
        <strain evidence="1">CCMP281</strain>
    </source>
</reference>
<organism evidence="1">
    <name type="scientific">Haptolina ericina</name>
    <dbReference type="NCBI Taxonomy" id="156174"/>
    <lineage>
        <taxon>Eukaryota</taxon>
        <taxon>Haptista</taxon>
        <taxon>Haptophyta</taxon>
        <taxon>Prymnesiophyceae</taxon>
        <taxon>Prymnesiales</taxon>
        <taxon>Prymnesiaceae</taxon>
        <taxon>Haptolina</taxon>
    </lineage>
</organism>
<dbReference type="EMBL" id="HBHX01033968">
    <property type="protein sequence ID" value="CAE0118197.1"/>
    <property type="molecule type" value="Transcribed_RNA"/>
</dbReference>
<name>A0A7S3AZP2_9EUKA</name>
<gene>
    <name evidence="1" type="ORF">HERI1096_LOCUS18896</name>
</gene>
<accession>A0A7S3AZP2</accession>
<dbReference type="AlphaFoldDB" id="A0A7S3AZP2"/>
<protein>
    <submittedName>
        <fullName evidence="1">Uncharacterized protein</fullName>
    </submittedName>
</protein>
<evidence type="ECO:0000313" key="1">
    <source>
        <dbReference type="EMBL" id="CAE0118197.1"/>
    </source>
</evidence>
<proteinExistence type="predicted"/>